<sequence length="181" mass="20224">MAKHSNKRGLRSLKGDAIVLQGNQPTAWQFDARDAYVPITHEGAVVGLCKPDYAAQIAAAMNQDRKLRQALYLACYDLVSRSGGHNSQIDGLVQKYLNKTEPPKQGTALIATLLKHRQAELDLNDDEFARFCDSYRLSYGELKNIWVGKDIEQRQLGPLARILGQSIDEVIEAWKGPDEDD</sequence>
<evidence type="ECO:0008006" key="3">
    <source>
        <dbReference type="Google" id="ProtNLM"/>
    </source>
</evidence>
<keyword evidence="2" id="KW-1185">Reference proteome</keyword>
<gene>
    <name evidence="1" type="ORF">NC998_21690</name>
</gene>
<dbReference type="Proteomes" id="UP001464891">
    <property type="component" value="Unassembled WGS sequence"/>
</dbReference>
<name>A0ABV0JD58_9CYAN</name>
<organism evidence="1 2">
    <name type="scientific">Trichocoleus desertorum GB2-A4</name>
    <dbReference type="NCBI Taxonomy" id="2933944"/>
    <lineage>
        <taxon>Bacteria</taxon>
        <taxon>Bacillati</taxon>
        <taxon>Cyanobacteriota</taxon>
        <taxon>Cyanophyceae</taxon>
        <taxon>Leptolyngbyales</taxon>
        <taxon>Trichocoleusaceae</taxon>
        <taxon>Trichocoleus</taxon>
    </lineage>
</organism>
<evidence type="ECO:0000313" key="2">
    <source>
        <dbReference type="Proteomes" id="UP001464891"/>
    </source>
</evidence>
<evidence type="ECO:0000313" key="1">
    <source>
        <dbReference type="EMBL" id="MEP0819717.1"/>
    </source>
</evidence>
<accession>A0ABV0JD58</accession>
<dbReference type="RefSeq" id="WP_199299230.1">
    <property type="nucleotide sequence ID" value="NZ_JAMPKM010000016.1"/>
</dbReference>
<proteinExistence type="predicted"/>
<protein>
    <recommendedName>
        <fullName evidence="3">XRE family transcriptional regulator</fullName>
    </recommendedName>
</protein>
<dbReference type="EMBL" id="JAMPKM010000016">
    <property type="protein sequence ID" value="MEP0819717.1"/>
    <property type="molecule type" value="Genomic_DNA"/>
</dbReference>
<reference evidence="1 2" key="1">
    <citation type="submission" date="2022-04" db="EMBL/GenBank/DDBJ databases">
        <title>Positive selection, recombination, and allopatry shape intraspecific diversity of widespread and dominant cyanobacteria.</title>
        <authorList>
            <person name="Wei J."/>
            <person name="Shu W."/>
            <person name="Hu C."/>
        </authorList>
    </citation>
    <scope>NUCLEOTIDE SEQUENCE [LARGE SCALE GENOMIC DNA]</scope>
    <source>
        <strain evidence="1 2">GB2-A4</strain>
    </source>
</reference>
<comment type="caution">
    <text evidence="1">The sequence shown here is derived from an EMBL/GenBank/DDBJ whole genome shotgun (WGS) entry which is preliminary data.</text>
</comment>